<gene>
    <name evidence="1" type="ORF">CCAM_LOCUS21024</name>
</gene>
<evidence type="ECO:0000313" key="1">
    <source>
        <dbReference type="EMBL" id="VFQ79248.1"/>
    </source>
</evidence>
<keyword evidence="2" id="KW-1185">Reference proteome</keyword>
<dbReference type="Proteomes" id="UP000595140">
    <property type="component" value="Unassembled WGS sequence"/>
</dbReference>
<dbReference type="EMBL" id="OOIL02001902">
    <property type="protein sequence ID" value="VFQ79248.1"/>
    <property type="molecule type" value="Genomic_DNA"/>
</dbReference>
<sequence>MPTKWPLTCFMGTKAPRVLFPIGRKYLATRLNYSKECGWSIHERQEKCKGYMIEYHPKQLEQTSYLTSQLNVCKGLK</sequence>
<accession>A0A484LTW5</accession>
<proteinExistence type="predicted"/>
<reference evidence="1 2" key="1">
    <citation type="submission" date="2018-04" db="EMBL/GenBank/DDBJ databases">
        <authorList>
            <person name="Vogel A."/>
        </authorList>
    </citation>
    <scope>NUCLEOTIDE SEQUENCE [LARGE SCALE GENOMIC DNA]</scope>
</reference>
<dbReference type="AlphaFoldDB" id="A0A484LTW5"/>
<organism evidence="1 2">
    <name type="scientific">Cuscuta campestris</name>
    <dbReference type="NCBI Taxonomy" id="132261"/>
    <lineage>
        <taxon>Eukaryota</taxon>
        <taxon>Viridiplantae</taxon>
        <taxon>Streptophyta</taxon>
        <taxon>Embryophyta</taxon>
        <taxon>Tracheophyta</taxon>
        <taxon>Spermatophyta</taxon>
        <taxon>Magnoliopsida</taxon>
        <taxon>eudicotyledons</taxon>
        <taxon>Gunneridae</taxon>
        <taxon>Pentapetalae</taxon>
        <taxon>asterids</taxon>
        <taxon>lamiids</taxon>
        <taxon>Solanales</taxon>
        <taxon>Convolvulaceae</taxon>
        <taxon>Cuscuteae</taxon>
        <taxon>Cuscuta</taxon>
        <taxon>Cuscuta subgen. Grammica</taxon>
        <taxon>Cuscuta sect. Cleistogrammica</taxon>
    </lineage>
</organism>
<protein>
    <submittedName>
        <fullName evidence="1">Uncharacterized protein</fullName>
    </submittedName>
</protein>
<name>A0A484LTW5_9ASTE</name>
<evidence type="ECO:0000313" key="2">
    <source>
        <dbReference type="Proteomes" id="UP000595140"/>
    </source>
</evidence>